<dbReference type="EMBL" id="CCRH01000017">
    <property type="protein sequence ID" value="CDZ39643.1"/>
    <property type="molecule type" value="Genomic_DNA"/>
</dbReference>
<name>A0A0T7FXB0_NEOGA</name>
<reference evidence="3 4" key="1">
    <citation type="submission" date="2014-08" db="EMBL/GenBank/DDBJ databases">
        <authorList>
            <person name="Chen Y.-H."/>
        </authorList>
    </citation>
    <scope>NUCLEOTIDE SEQUENCE [LARGE SCALE GENOMIC DNA]</scope>
</reference>
<feature type="chain" id="PRO_5018208900" description="DUF680 domain-containing protein" evidence="2">
    <location>
        <begin position="25"/>
        <end position="76"/>
    </location>
</feature>
<evidence type="ECO:0000256" key="1">
    <source>
        <dbReference type="SAM" id="MobiDB-lite"/>
    </source>
</evidence>
<sequence>MKTIPATFAAAMIASASFAGVALAEGDYYQGATKGQAALQTNDKVDNVRTGSIDQVRANDNRGDQPIFKHESRDNR</sequence>
<evidence type="ECO:0000256" key="2">
    <source>
        <dbReference type="SAM" id="SignalP"/>
    </source>
</evidence>
<keyword evidence="2" id="KW-0732">Signal</keyword>
<protein>
    <recommendedName>
        <fullName evidence="5">DUF680 domain-containing protein</fullName>
    </recommendedName>
</protein>
<accession>A0A0T7FXB0</accession>
<dbReference type="RefSeq" id="WP_046668854.1">
    <property type="nucleotide sequence ID" value="NZ_CCRH01000017.1"/>
</dbReference>
<evidence type="ECO:0000313" key="4">
    <source>
        <dbReference type="Proteomes" id="UP000046176"/>
    </source>
</evidence>
<feature type="signal peptide" evidence="2">
    <location>
        <begin position="1"/>
        <end position="24"/>
    </location>
</feature>
<feature type="compositionally biased region" description="Basic and acidic residues" evidence="1">
    <location>
        <begin position="57"/>
        <end position="76"/>
    </location>
</feature>
<organism evidence="3 4">
    <name type="scientific">Neorhizobium galegae bv. officinalis</name>
    <dbReference type="NCBI Taxonomy" id="323656"/>
    <lineage>
        <taxon>Bacteria</taxon>
        <taxon>Pseudomonadati</taxon>
        <taxon>Pseudomonadota</taxon>
        <taxon>Alphaproteobacteria</taxon>
        <taxon>Hyphomicrobiales</taxon>
        <taxon>Rhizobiaceae</taxon>
        <taxon>Rhizobium/Agrobacterium group</taxon>
        <taxon>Neorhizobium</taxon>
    </lineage>
</organism>
<gene>
    <name evidence="3" type="ORF">NGAL_HAMBI1145_49890</name>
</gene>
<dbReference type="Proteomes" id="UP000046176">
    <property type="component" value="Unassembled WGS sequence"/>
</dbReference>
<proteinExistence type="predicted"/>
<feature type="region of interest" description="Disordered" evidence="1">
    <location>
        <begin position="49"/>
        <end position="76"/>
    </location>
</feature>
<dbReference type="AlphaFoldDB" id="A0A0T7FXB0"/>
<evidence type="ECO:0000313" key="3">
    <source>
        <dbReference type="EMBL" id="CDZ39643.1"/>
    </source>
</evidence>
<dbReference type="OrthoDB" id="8410624at2"/>
<evidence type="ECO:0008006" key="5">
    <source>
        <dbReference type="Google" id="ProtNLM"/>
    </source>
</evidence>